<dbReference type="Proteomes" id="UP000267096">
    <property type="component" value="Unassembled WGS sequence"/>
</dbReference>
<accession>A0A0M3K1L8</accession>
<proteinExistence type="predicted"/>
<keyword evidence="3" id="KW-1185">Reference proteome</keyword>
<dbReference type="WBParaSite" id="ASIM_0001476801-mRNA-1">
    <property type="protein sequence ID" value="ASIM_0001476801-mRNA-1"/>
    <property type="gene ID" value="ASIM_0001476801"/>
</dbReference>
<evidence type="ECO:0000313" key="3">
    <source>
        <dbReference type="Proteomes" id="UP000267096"/>
    </source>
</evidence>
<dbReference type="EMBL" id="UYRR01031647">
    <property type="protein sequence ID" value="VDK51693.1"/>
    <property type="molecule type" value="Genomic_DNA"/>
</dbReference>
<name>A0A0M3K1L8_ANISI</name>
<feature type="compositionally biased region" description="Polar residues" evidence="1">
    <location>
        <begin position="116"/>
        <end position="133"/>
    </location>
</feature>
<feature type="region of interest" description="Disordered" evidence="1">
    <location>
        <begin position="76"/>
        <end position="102"/>
    </location>
</feature>
<reference evidence="4" key="1">
    <citation type="submission" date="2017-02" db="UniProtKB">
        <authorList>
            <consortium name="WormBaseParasite"/>
        </authorList>
    </citation>
    <scope>IDENTIFICATION</scope>
</reference>
<feature type="compositionally biased region" description="Basic and acidic residues" evidence="1">
    <location>
        <begin position="76"/>
        <end position="88"/>
    </location>
</feature>
<feature type="compositionally biased region" description="Basic and acidic residues" evidence="1">
    <location>
        <begin position="148"/>
        <end position="158"/>
    </location>
</feature>
<evidence type="ECO:0000256" key="1">
    <source>
        <dbReference type="SAM" id="MobiDB-lite"/>
    </source>
</evidence>
<evidence type="ECO:0000313" key="4">
    <source>
        <dbReference type="WBParaSite" id="ASIM_0001476801-mRNA-1"/>
    </source>
</evidence>
<feature type="region of interest" description="Disordered" evidence="1">
    <location>
        <begin position="116"/>
        <end position="169"/>
    </location>
</feature>
<organism evidence="4">
    <name type="scientific">Anisakis simplex</name>
    <name type="common">Herring worm</name>
    <dbReference type="NCBI Taxonomy" id="6269"/>
    <lineage>
        <taxon>Eukaryota</taxon>
        <taxon>Metazoa</taxon>
        <taxon>Ecdysozoa</taxon>
        <taxon>Nematoda</taxon>
        <taxon>Chromadorea</taxon>
        <taxon>Rhabditida</taxon>
        <taxon>Spirurina</taxon>
        <taxon>Ascaridomorpha</taxon>
        <taxon>Ascaridoidea</taxon>
        <taxon>Anisakidae</taxon>
        <taxon>Anisakis</taxon>
        <taxon>Anisakis simplex complex</taxon>
    </lineage>
</organism>
<gene>
    <name evidence="2" type="ORF">ASIM_LOCUS14178</name>
</gene>
<protein>
    <submittedName>
        <fullName evidence="4">SIT4 phosphatase-associated family protein</fullName>
    </submittedName>
</protein>
<dbReference type="AlphaFoldDB" id="A0A0M3K1L8"/>
<reference evidence="2 3" key="2">
    <citation type="submission" date="2018-11" db="EMBL/GenBank/DDBJ databases">
        <authorList>
            <consortium name="Pathogen Informatics"/>
        </authorList>
    </citation>
    <scope>NUCLEOTIDE SEQUENCE [LARGE SCALE GENOMIC DNA]</scope>
</reference>
<feature type="compositionally biased region" description="Polar residues" evidence="1">
    <location>
        <begin position="159"/>
        <end position="169"/>
    </location>
</feature>
<feature type="compositionally biased region" description="Low complexity" evidence="1">
    <location>
        <begin position="137"/>
        <end position="147"/>
    </location>
</feature>
<evidence type="ECO:0000313" key="2">
    <source>
        <dbReference type="EMBL" id="VDK51693.1"/>
    </source>
</evidence>
<sequence>MTLVAVEQHQEPYGQQYGVQSRRGHHRGGADVQFNAPSQDLSTSVESDHDDSMASILSDIGDFFLVETSRDIGYEDVQDGDKSAEDGKVYSGRLGEPGTGMKRLPVYSSAVIVPNRNDTSSQANSANPVTTLNGGVKSNSFDSSSNEESNRNKDKELAKQTNSDDNNSVAKAMITPRMKTQFHKSNEPDKVVVTPRPLTTQEPSGVGVETAQQIMRRNEQFLWNEKRNIA</sequence>